<keyword evidence="4" id="KW-1185">Reference proteome</keyword>
<dbReference type="EMBL" id="JAJTJA010000016">
    <property type="protein sequence ID" value="KAH8689042.1"/>
    <property type="molecule type" value="Genomic_DNA"/>
</dbReference>
<dbReference type="AlphaFoldDB" id="A0AAD4PRK0"/>
<feature type="region of interest" description="Disordered" evidence="2">
    <location>
        <begin position="306"/>
        <end position="335"/>
    </location>
</feature>
<proteinExistence type="predicted"/>
<sequence length="454" mass="50491">MWAVHSPSSSRSSAKNVDLRAAVDEQLFEPKAFPRDSEMWMTNFHRSRSPSVHSSVPSLSGQSSSTAAGLADEDPNHQHTRSSIWPMPPSTTSTDLETLQLQDAGLYIRNIDAPHMESVFYGVGTKAGLVHAESESIPILVEHEPKTPKVSQNAANLEPFSDSSNSPEPSEEEHGLSRPISVMTTAIDDDEVPAAQPVTQIPGPLETQLLDLLSKVAALESSQPTVMASDYVDLQTRLSEVEARNASLQSRHEALYALRDEDLASTIKTRVLLADERREHEAIRRLRDDDLKNVFELREKLARATWAQQSSSSNQTLEKQRTSPMTSKRQSLPQPNSADLWQAAKTAAMEQRVLELESANSDLRAQLDCAHSALLQAGNSGTVKTENNTDFSEMHQRTTDGTTKETSGVVDALFESALRHRERYIAEIEKLKADNEKLRGNLERKEIIWRVWKV</sequence>
<protein>
    <submittedName>
        <fullName evidence="3">Uncharacterized protein</fullName>
    </submittedName>
</protein>
<organism evidence="3 4">
    <name type="scientific">Talaromyces proteolyticus</name>
    <dbReference type="NCBI Taxonomy" id="1131652"/>
    <lineage>
        <taxon>Eukaryota</taxon>
        <taxon>Fungi</taxon>
        <taxon>Dikarya</taxon>
        <taxon>Ascomycota</taxon>
        <taxon>Pezizomycotina</taxon>
        <taxon>Eurotiomycetes</taxon>
        <taxon>Eurotiomycetidae</taxon>
        <taxon>Eurotiales</taxon>
        <taxon>Trichocomaceae</taxon>
        <taxon>Talaromyces</taxon>
        <taxon>Talaromyces sect. Bacilispori</taxon>
    </lineage>
</organism>
<gene>
    <name evidence="3" type="ORF">BGW36DRAFT_365576</name>
</gene>
<accession>A0AAD4PRK0</accession>
<dbReference type="GeneID" id="70244954"/>
<feature type="coiled-coil region" evidence="1">
    <location>
        <begin position="414"/>
        <end position="448"/>
    </location>
</feature>
<dbReference type="Proteomes" id="UP001201262">
    <property type="component" value="Unassembled WGS sequence"/>
</dbReference>
<feature type="compositionally biased region" description="Low complexity" evidence="2">
    <location>
        <begin position="49"/>
        <end position="65"/>
    </location>
</feature>
<evidence type="ECO:0000256" key="1">
    <source>
        <dbReference type="SAM" id="Coils"/>
    </source>
</evidence>
<reference evidence="3" key="1">
    <citation type="submission" date="2021-12" db="EMBL/GenBank/DDBJ databases">
        <title>Convergent genome expansion in fungi linked to evolution of root-endophyte symbiosis.</title>
        <authorList>
            <consortium name="DOE Joint Genome Institute"/>
            <person name="Ke Y.-H."/>
            <person name="Bonito G."/>
            <person name="Liao H.-L."/>
            <person name="Looney B."/>
            <person name="Rojas-Flechas A."/>
            <person name="Nash J."/>
            <person name="Hameed K."/>
            <person name="Schadt C."/>
            <person name="Martin F."/>
            <person name="Crous P.W."/>
            <person name="Miettinen O."/>
            <person name="Magnuson J.K."/>
            <person name="Labbe J."/>
            <person name="Jacobson D."/>
            <person name="Doktycz M.J."/>
            <person name="Veneault-Fourrey C."/>
            <person name="Kuo A."/>
            <person name="Mondo S."/>
            <person name="Calhoun S."/>
            <person name="Riley R."/>
            <person name="Ohm R."/>
            <person name="LaButti K."/>
            <person name="Andreopoulos B."/>
            <person name="Pangilinan J."/>
            <person name="Nolan M."/>
            <person name="Tritt A."/>
            <person name="Clum A."/>
            <person name="Lipzen A."/>
            <person name="Daum C."/>
            <person name="Barry K."/>
            <person name="Grigoriev I.V."/>
            <person name="Vilgalys R."/>
        </authorList>
    </citation>
    <scope>NUCLEOTIDE SEQUENCE</scope>
    <source>
        <strain evidence="3">PMI_201</strain>
    </source>
</reference>
<evidence type="ECO:0000313" key="3">
    <source>
        <dbReference type="EMBL" id="KAH8689042.1"/>
    </source>
</evidence>
<evidence type="ECO:0000256" key="2">
    <source>
        <dbReference type="SAM" id="MobiDB-lite"/>
    </source>
</evidence>
<feature type="compositionally biased region" description="Low complexity" evidence="2">
    <location>
        <begin position="158"/>
        <end position="168"/>
    </location>
</feature>
<feature type="region of interest" description="Disordered" evidence="2">
    <location>
        <begin position="47"/>
        <end position="94"/>
    </location>
</feature>
<evidence type="ECO:0000313" key="4">
    <source>
        <dbReference type="Proteomes" id="UP001201262"/>
    </source>
</evidence>
<comment type="caution">
    <text evidence="3">The sequence shown here is derived from an EMBL/GenBank/DDBJ whole genome shotgun (WGS) entry which is preliminary data.</text>
</comment>
<name>A0AAD4PRK0_9EURO</name>
<dbReference type="RefSeq" id="XP_046065468.1">
    <property type="nucleotide sequence ID" value="XM_046214667.1"/>
</dbReference>
<feature type="region of interest" description="Disordered" evidence="2">
    <location>
        <begin position="143"/>
        <end position="177"/>
    </location>
</feature>
<keyword evidence="1" id="KW-0175">Coiled coil</keyword>